<evidence type="ECO:0000313" key="2">
    <source>
        <dbReference type="EMBL" id="KAK3760287.1"/>
    </source>
</evidence>
<dbReference type="Proteomes" id="UP001283361">
    <property type="component" value="Unassembled WGS sequence"/>
</dbReference>
<evidence type="ECO:0000313" key="4">
    <source>
        <dbReference type="Proteomes" id="UP001283361"/>
    </source>
</evidence>
<reference evidence="2" key="1">
    <citation type="journal article" date="2023" name="G3 (Bethesda)">
        <title>A reference genome for the long-term kleptoplast-retaining sea slug Elysia crispata morphotype clarki.</title>
        <authorList>
            <person name="Eastman K.E."/>
            <person name="Pendleton A.L."/>
            <person name="Shaikh M.A."/>
            <person name="Suttiyut T."/>
            <person name="Ogas R."/>
            <person name="Tomko P."/>
            <person name="Gavelis G."/>
            <person name="Widhalm J.R."/>
            <person name="Wisecaver J.H."/>
        </authorList>
    </citation>
    <scope>NUCLEOTIDE SEQUENCE</scope>
    <source>
        <strain evidence="2">ECLA1</strain>
    </source>
</reference>
<feature type="compositionally biased region" description="Pro residues" evidence="1">
    <location>
        <begin position="68"/>
        <end position="81"/>
    </location>
</feature>
<sequence>MHMPGTQIPISDALSRAPTKDEEAQLLEEVCNLSLIDVPDHRLNEISSSHSNTVNSSPQPLPTIVNSSPPPLPVPTMPPIEPLCSPTPNQVVYEHTPDCEDIAPFPQEHQSTQSTQYTTRSGRTIKKPNKYTE</sequence>
<evidence type="ECO:0000256" key="1">
    <source>
        <dbReference type="SAM" id="MobiDB-lite"/>
    </source>
</evidence>
<dbReference type="EMBL" id="JAWDGP010002289">
    <property type="protein sequence ID" value="KAK3784269.1"/>
    <property type="molecule type" value="Genomic_DNA"/>
</dbReference>
<feature type="compositionally biased region" description="Basic residues" evidence="1">
    <location>
        <begin position="123"/>
        <end position="133"/>
    </location>
</feature>
<feature type="region of interest" description="Disordered" evidence="1">
    <location>
        <begin position="1"/>
        <end position="21"/>
    </location>
</feature>
<keyword evidence="4" id="KW-1185">Reference proteome</keyword>
<organism evidence="2 4">
    <name type="scientific">Elysia crispata</name>
    <name type="common">lettuce slug</name>
    <dbReference type="NCBI Taxonomy" id="231223"/>
    <lineage>
        <taxon>Eukaryota</taxon>
        <taxon>Metazoa</taxon>
        <taxon>Spiralia</taxon>
        <taxon>Lophotrochozoa</taxon>
        <taxon>Mollusca</taxon>
        <taxon>Gastropoda</taxon>
        <taxon>Heterobranchia</taxon>
        <taxon>Euthyneura</taxon>
        <taxon>Panpulmonata</taxon>
        <taxon>Sacoglossa</taxon>
        <taxon>Placobranchoidea</taxon>
        <taxon>Plakobranchidae</taxon>
        <taxon>Elysia</taxon>
    </lineage>
</organism>
<feature type="region of interest" description="Disordered" evidence="1">
    <location>
        <begin position="44"/>
        <end position="133"/>
    </location>
</feature>
<dbReference type="EMBL" id="JAWDGP010005029">
    <property type="protein sequence ID" value="KAK3760287.1"/>
    <property type="molecule type" value="Genomic_DNA"/>
</dbReference>
<comment type="caution">
    <text evidence="2">The sequence shown here is derived from an EMBL/GenBank/DDBJ whole genome shotgun (WGS) entry which is preliminary data.</text>
</comment>
<accession>A0AAE0Z1U0</accession>
<dbReference type="AlphaFoldDB" id="A0AAE0Z1U0"/>
<gene>
    <name evidence="2" type="ORF">RRG08_017053</name>
    <name evidence="3" type="ORF">RRG08_037347</name>
</gene>
<protein>
    <submittedName>
        <fullName evidence="2">Uncharacterized protein</fullName>
    </submittedName>
</protein>
<proteinExistence type="predicted"/>
<name>A0AAE0Z1U0_9GAST</name>
<feature type="compositionally biased region" description="Low complexity" evidence="1">
    <location>
        <begin position="110"/>
        <end position="122"/>
    </location>
</feature>
<feature type="compositionally biased region" description="Low complexity" evidence="1">
    <location>
        <begin position="47"/>
        <end position="57"/>
    </location>
</feature>
<evidence type="ECO:0000313" key="3">
    <source>
        <dbReference type="EMBL" id="KAK3784269.1"/>
    </source>
</evidence>